<dbReference type="SUPFAM" id="SSF48452">
    <property type="entry name" value="TPR-like"/>
    <property type="match status" value="1"/>
</dbReference>
<comment type="caution">
    <text evidence="3">The sequence shown here is derived from an EMBL/GenBank/DDBJ whole genome shotgun (WGS) entry which is preliminary data.</text>
</comment>
<accession>A0ABV9A2B5</accession>
<evidence type="ECO:0000313" key="3">
    <source>
        <dbReference type="EMBL" id="MFC4493089.1"/>
    </source>
</evidence>
<dbReference type="RefSeq" id="WP_386441759.1">
    <property type="nucleotide sequence ID" value="NZ_JBHSFH010000003.1"/>
</dbReference>
<sequence length="642" mass="68637">MAGTGPASASEGGIAVSGSLAVGSLKMVQPPRTPATWPHQVGVLPPRASSFQLRATVEELRAAVAEEGTALMGRVLTGTGGVGKTQLAADYARTAWENGEADVLVWISATTRAAVVAGYAQAGVELLGACPDDPEAAARTFLAWLEPKAGKEMCRWLVFLDDVDDPAALRGLWPPNDPHGRTLVTTRRRDAALTGQGRRRVNVGLFTPAEASAYLSSVLAAHGHHEPTGEIDGLAADLGYLPLALSQAAAYIIDAALTCAAYRRMLADRVRTLADLLPKPGALPDGQTTTAAAAWSLSVERADQIRPVGLARPMLQLTAMLDPNGIPQTVLTSEPVRTHLTAHRAVAHRETAEVTTEDTAHALRALHRLSLIDHNPDAPHQAVRVHQLIQRAARDTVTTEQLASLAHTAADALIAAWPAVERDTALAQALRANTDSLIHAAEDALYRPKVHAVLFRTGLSLGESGQAATARGYFHHLTAETRRRLGPDHPDTLTARHNLAHWRAEAGDAAGAAAAYEQLLSDRRRIQGPDHPDTLTTRSNLAHCRGQTGDAAAAATAYQQLLADRLRILGPDHPDTLTTRHNLARWQGMAGDAADAATTLEQLLADRQRIQGPDHPDTLTTRHELAHWRARTRRQRFTGGDG</sequence>
<dbReference type="InterPro" id="IPR027417">
    <property type="entry name" value="P-loop_NTPase"/>
</dbReference>
<feature type="domain" description="NB-ARC" evidence="1">
    <location>
        <begin position="75"/>
        <end position="215"/>
    </location>
</feature>
<proteinExistence type="predicted"/>
<dbReference type="Pfam" id="PF25000">
    <property type="entry name" value="DUF7779"/>
    <property type="match status" value="1"/>
</dbReference>
<dbReference type="SUPFAM" id="SSF52540">
    <property type="entry name" value="P-loop containing nucleoside triphosphate hydrolases"/>
    <property type="match status" value="1"/>
</dbReference>
<dbReference type="Proteomes" id="UP001595997">
    <property type="component" value="Unassembled WGS sequence"/>
</dbReference>
<dbReference type="InterPro" id="IPR053137">
    <property type="entry name" value="NLR-like"/>
</dbReference>
<dbReference type="Gene3D" id="3.40.50.300">
    <property type="entry name" value="P-loop containing nucleotide triphosphate hydrolases"/>
    <property type="match status" value="1"/>
</dbReference>
<dbReference type="Pfam" id="PF13424">
    <property type="entry name" value="TPR_12"/>
    <property type="match status" value="1"/>
</dbReference>
<evidence type="ECO:0000259" key="2">
    <source>
        <dbReference type="Pfam" id="PF25000"/>
    </source>
</evidence>
<protein>
    <submittedName>
        <fullName evidence="3">Tetratricopeptide repeat protein</fullName>
    </submittedName>
</protein>
<dbReference type="InterPro" id="IPR056681">
    <property type="entry name" value="DUF7779"/>
</dbReference>
<reference evidence="4" key="1">
    <citation type="journal article" date="2019" name="Int. J. Syst. Evol. Microbiol.">
        <title>The Global Catalogue of Microorganisms (GCM) 10K type strain sequencing project: providing services to taxonomists for standard genome sequencing and annotation.</title>
        <authorList>
            <consortium name="The Broad Institute Genomics Platform"/>
            <consortium name="The Broad Institute Genome Sequencing Center for Infectious Disease"/>
            <person name="Wu L."/>
            <person name="Ma J."/>
        </authorList>
    </citation>
    <scope>NUCLEOTIDE SEQUENCE [LARGE SCALE GENOMIC DNA]</scope>
    <source>
        <strain evidence="4">CGMCC 4.7357</strain>
    </source>
</reference>
<dbReference type="PANTHER" id="PTHR46082:SF6">
    <property type="entry name" value="AAA+ ATPASE DOMAIN-CONTAINING PROTEIN-RELATED"/>
    <property type="match status" value="1"/>
</dbReference>
<evidence type="ECO:0000259" key="1">
    <source>
        <dbReference type="Pfam" id="PF00931"/>
    </source>
</evidence>
<feature type="domain" description="DUF7779" evidence="2">
    <location>
        <begin position="311"/>
        <end position="401"/>
    </location>
</feature>
<dbReference type="InterPro" id="IPR002182">
    <property type="entry name" value="NB-ARC"/>
</dbReference>
<evidence type="ECO:0000313" key="4">
    <source>
        <dbReference type="Proteomes" id="UP001595997"/>
    </source>
</evidence>
<gene>
    <name evidence="3" type="ORF">ACFPA8_02925</name>
</gene>
<organism evidence="3 4">
    <name type="scientific">Streptomyces ovatisporus</name>
    <dbReference type="NCBI Taxonomy" id="1128682"/>
    <lineage>
        <taxon>Bacteria</taxon>
        <taxon>Bacillati</taxon>
        <taxon>Actinomycetota</taxon>
        <taxon>Actinomycetes</taxon>
        <taxon>Kitasatosporales</taxon>
        <taxon>Streptomycetaceae</taxon>
        <taxon>Streptomyces</taxon>
    </lineage>
</organism>
<dbReference type="InterPro" id="IPR011990">
    <property type="entry name" value="TPR-like_helical_dom_sf"/>
</dbReference>
<dbReference type="EMBL" id="JBHSFH010000003">
    <property type="protein sequence ID" value="MFC4493089.1"/>
    <property type="molecule type" value="Genomic_DNA"/>
</dbReference>
<dbReference type="Gene3D" id="1.25.40.10">
    <property type="entry name" value="Tetratricopeptide repeat domain"/>
    <property type="match status" value="1"/>
</dbReference>
<dbReference type="PANTHER" id="PTHR46082">
    <property type="entry name" value="ATP/GTP-BINDING PROTEIN-RELATED"/>
    <property type="match status" value="1"/>
</dbReference>
<name>A0ABV9A2B5_9ACTN</name>
<keyword evidence="4" id="KW-1185">Reference proteome</keyword>
<dbReference type="Pfam" id="PF13374">
    <property type="entry name" value="TPR_10"/>
    <property type="match status" value="1"/>
</dbReference>
<dbReference type="Pfam" id="PF00931">
    <property type="entry name" value="NB-ARC"/>
    <property type="match status" value="1"/>
</dbReference>